<organism evidence="1 2">
    <name type="scientific">Serendipita vermifera MAFF 305830</name>
    <dbReference type="NCBI Taxonomy" id="933852"/>
    <lineage>
        <taxon>Eukaryota</taxon>
        <taxon>Fungi</taxon>
        <taxon>Dikarya</taxon>
        <taxon>Basidiomycota</taxon>
        <taxon>Agaricomycotina</taxon>
        <taxon>Agaricomycetes</taxon>
        <taxon>Sebacinales</taxon>
        <taxon>Serendipitaceae</taxon>
        <taxon>Serendipita</taxon>
    </lineage>
</organism>
<reference evidence="1 2" key="1">
    <citation type="submission" date="2014-04" db="EMBL/GenBank/DDBJ databases">
        <authorList>
            <consortium name="DOE Joint Genome Institute"/>
            <person name="Kuo A."/>
            <person name="Zuccaro A."/>
            <person name="Kohler A."/>
            <person name="Nagy L.G."/>
            <person name="Floudas D."/>
            <person name="Copeland A."/>
            <person name="Barry K.W."/>
            <person name="Cichocki N."/>
            <person name="Veneault-Fourrey C."/>
            <person name="LaButti K."/>
            <person name="Lindquist E.A."/>
            <person name="Lipzen A."/>
            <person name="Lundell T."/>
            <person name="Morin E."/>
            <person name="Murat C."/>
            <person name="Sun H."/>
            <person name="Tunlid A."/>
            <person name="Henrissat B."/>
            <person name="Grigoriev I.V."/>
            <person name="Hibbett D.S."/>
            <person name="Martin F."/>
            <person name="Nordberg H.P."/>
            <person name="Cantor M.N."/>
            <person name="Hua S.X."/>
        </authorList>
    </citation>
    <scope>NUCLEOTIDE SEQUENCE [LARGE SCALE GENOMIC DNA]</scope>
    <source>
        <strain evidence="1 2">MAFF 305830</strain>
    </source>
</reference>
<keyword evidence="2" id="KW-1185">Reference proteome</keyword>
<accession>A0A0C2XE47</accession>
<gene>
    <name evidence="1" type="ORF">M408DRAFT_330089</name>
</gene>
<dbReference type="EMBL" id="KN824299">
    <property type="protein sequence ID" value="KIM27387.1"/>
    <property type="molecule type" value="Genomic_DNA"/>
</dbReference>
<dbReference type="Proteomes" id="UP000054097">
    <property type="component" value="Unassembled WGS sequence"/>
</dbReference>
<dbReference type="HOGENOM" id="CLU_2689357_0_0_1"/>
<dbReference type="AlphaFoldDB" id="A0A0C2XE47"/>
<proteinExistence type="predicted"/>
<name>A0A0C2XE47_SERVB</name>
<sequence length="74" mass="8448">MPRKPSESIDTRSYVAILVFEHLNHPRNARADETTKFGTLRSFGKSSEGIRLHIKALTSKHISDSREVLMDHMV</sequence>
<reference evidence="2" key="2">
    <citation type="submission" date="2015-01" db="EMBL/GenBank/DDBJ databases">
        <title>Evolutionary Origins and Diversification of the Mycorrhizal Mutualists.</title>
        <authorList>
            <consortium name="DOE Joint Genome Institute"/>
            <consortium name="Mycorrhizal Genomics Consortium"/>
            <person name="Kohler A."/>
            <person name="Kuo A."/>
            <person name="Nagy L.G."/>
            <person name="Floudas D."/>
            <person name="Copeland A."/>
            <person name="Barry K.W."/>
            <person name="Cichocki N."/>
            <person name="Veneault-Fourrey C."/>
            <person name="LaButti K."/>
            <person name="Lindquist E.A."/>
            <person name="Lipzen A."/>
            <person name="Lundell T."/>
            <person name="Morin E."/>
            <person name="Murat C."/>
            <person name="Riley R."/>
            <person name="Ohm R."/>
            <person name="Sun H."/>
            <person name="Tunlid A."/>
            <person name="Henrissat B."/>
            <person name="Grigoriev I.V."/>
            <person name="Hibbett D.S."/>
            <person name="Martin F."/>
        </authorList>
    </citation>
    <scope>NUCLEOTIDE SEQUENCE [LARGE SCALE GENOMIC DNA]</scope>
    <source>
        <strain evidence="2">MAFF 305830</strain>
    </source>
</reference>
<protein>
    <submittedName>
        <fullName evidence="1">Uncharacterized protein</fullName>
    </submittedName>
</protein>
<evidence type="ECO:0000313" key="2">
    <source>
        <dbReference type="Proteomes" id="UP000054097"/>
    </source>
</evidence>
<evidence type="ECO:0000313" key="1">
    <source>
        <dbReference type="EMBL" id="KIM27387.1"/>
    </source>
</evidence>